<accession>A0A023MHQ3</accession>
<name>A0A023MHQ3_9CAUD</name>
<evidence type="ECO:0000313" key="3">
    <source>
        <dbReference type="EMBL" id="AHN83558.1"/>
    </source>
</evidence>
<feature type="domain" description="Rad50/SbcC-type AAA" evidence="2">
    <location>
        <begin position="9"/>
        <end position="193"/>
    </location>
</feature>
<dbReference type="GeneID" id="19487093"/>
<keyword evidence="3" id="KW-0378">Hydrolase</keyword>
<dbReference type="GO" id="GO:0004519">
    <property type="term" value="F:endonuclease activity"/>
    <property type="evidence" value="ECO:0007669"/>
    <property type="project" value="UniProtKB-KW"/>
</dbReference>
<evidence type="ECO:0000259" key="2">
    <source>
        <dbReference type="Pfam" id="PF13476"/>
    </source>
</evidence>
<dbReference type="EMBL" id="KJ190157">
    <property type="protein sequence ID" value="AHN83558.1"/>
    <property type="molecule type" value="Genomic_DNA"/>
</dbReference>
<dbReference type="PANTHER" id="PTHR32114">
    <property type="entry name" value="ABC TRANSPORTER ABCH.3"/>
    <property type="match status" value="1"/>
</dbReference>
<reference evidence="3 4" key="1">
    <citation type="journal article" date="2014" name="Genome Announc.">
        <title>Complete Genome Sequences of Two Escherichia coli O157:H7 Phages Effective in Limiting Contamination of Food Products.</title>
        <authorList>
            <person name="Hong Y."/>
            <person name="Pan Y."/>
            <person name="Harman N.J."/>
            <person name="Ebner P.D."/>
        </authorList>
    </citation>
    <scope>NUCLEOTIDE SEQUENCE [LARGE SCALE GENOMIC DNA]</scope>
</reference>
<dbReference type="SUPFAM" id="SSF52540">
    <property type="entry name" value="P-loop containing nucleoside triphosphate hydrolases"/>
    <property type="match status" value="1"/>
</dbReference>
<dbReference type="RefSeq" id="YP_009031747.1">
    <property type="nucleotide sequence ID" value="NC_024139.1"/>
</dbReference>
<evidence type="ECO:0000313" key="4">
    <source>
        <dbReference type="Proteomes" id="UP000026908"/>
    </source>
</evidence>
<keyword evidence="1" id="KW-0175">Coiled coil</keyword>
<proteinExistence type="predicted"/>
<keyword evidence="4" id="KW-1185">Reference proteome</keyword>
<keyword evidence="3" id="KW-0255">Endonuclease</keyword>
<dbReference type="OrthoDB" id="6017at10239"/>
<dbReference type="Gene3D" id="3.40.50.300">
    <property type="entry name" value="P-loop containing nucleotide triphosphate hydrolases"/>
    <property type="match status" value="2"/>
</dbReference>
<organism evidence="3 4">
    <name type="scientific">Escherichia phage vB_EcoS_FFH_1</name>
    <dbReference type="NCBI Taxonomy" id="1446489"/>
    <lineage>
        <taxon>Viruses</taxon>
        <taxon>Duplodnaviria</taxon>
        <taxon>Heunggongvirae</taxon>
        <taxon>Uroviricota</taxon>
        <taxon>Caudoviricetes</taxon>
        <taxon>Demerecviridae</taxon>
        <taxon>Markadamsvirinae</taxon>
        <taxon>Tequintavirus</taxon>
        <taxon>Tequintavirus FFH1</taxon>
    </lineage>
</organism>
<sequence>MSKITIKTLKFSNVMSYGKDIVIHFDKNPVTQLIGGNGLGKSTIATVIEELFYNKNSRGIKKDALFSWNAPKKEYDMHAYFSKDDDEYELHKVVKSTAKVTLIKNGEDISGHTATQTYKMIEEIMGGDFQTFTKLIYQSVGSNLDFLKATDATRKAFLVNLFNQEQYKEMSETVKADRKEIANTLNNLQGQMAVITKILNGKNNLGTLQEPVEVPEFDEEPLAQELTESKIKAALAKSQEANITKLRNLDKAVQVAEQSFEPFKNLPAPTDQNEEISSVTRDLTIVTSRASEVKKRYQKFKQEASNTECPTCGTHLDTTAAKKAMDMARVEYDPLFKEKQSLEAKLEQLKKEQLEYVAYTRAKDALDKAVVARDEFKNSMSDASFEELNVQILQVQIRQLEQEIADGRSKVAIAKEHNANVELANAKYKAKLEQIEKAEAEMSEITSKLDGVSEAVADLDILIAALKNLVGYKLEHSVKVFEELINKYLSIMTGGKFALGFELDETKLQVVIFNDGNRTSMENCSTGQQSRINLATLLAIRMLLTSISKVNINLLFLDEVISFIDTKGLDTLVELLNEEESLNSIIVSHGHTHPLAHKITVKKDAEGFSYLE</sequence>
<dbReference type="Proteomes" id="UP000026908">
    <property type="component" value="Segment"/>
</dbReference>
<protein>
    <submittedName>
        <fullName evidence="3">Putative recombination endonuclease subunit D13</fullName>
    </submittedName>
</protein>
<keyword evidence="3" id="KW-0540">Nuclease</keyword>
<feature type="coiled-coil region" evidence="1">
    <location>
        <begin position="383"/>
        <end position="455"/>
    </location>
</feature>
<dbReference type="InterPro" id="IPR027417">
    <property type="entry name" value="P-loop_NTPase"/>
</dbReference>
<dbReference type="Pfam" id="PF13476">
    <property type="entry name" value="AAA_23"/>
    <property type="match status" value="1"/>
</dbReference>
<evidence type="ECO:0000256" key="1">
    <source>
        <dbReference type="SAM" id="Coils"/>
    </source>
</evidence>
<dbReference type="SUPFAM" id="SSF75712">
    <property type="entry name" value="Rad50 coiled-coil Zn hook"/>
    <property type="match status" value="1"/>
</dbReference>
<dbReference type="Gene3D" id="1.10.287.510">
    <property type="entry name" value="Helix hairpin bin"/>
    <property type="match status" value="1"/>
</dbReference>
<dbReference type="PANTHER" id="PTHR32114:SF2">
    <property type="entry name" value="ABC TRANSPORTER ABCH.3"/>
    <property type="match status" value="1"/>
</dbReference>
<dbReference type="InterPro" id="IPR038729">
    <property type="entry name" value="Rad50/SbcC_AAA"/>
</dbReference>
<dbReference type="KEGG" id="vg:19487093"/>